<feature type="non-terminal residue" evidence="2">
    <location>
        <position position="73"/>
    </location>
</feature>
<comment type="caution">
    <text evidence="2">The sequence shown here is derived from an EMBL/GenBank/DDBJ whole genome shotgun (WGS) entry which is preliminary data.</text>
</comment>
<dbReference type="EMBL" id="CAJOBI010194474">
    <property type="protein sequence ID" value="CAF4971833.1"/>
    <property type="molecule type" value="Genomic_DNA"/>
</dbReference>
<organism evidence="2 5">
    <name type="scientific">Rotaria magnacalcarata</name>
    <dbReference type="NCBI Taxonomy" id="392030"/>
    <lineage>
        <taxon>Eukaryota</taxon>
        <taxon>Metazoa</taxon>
        <taxon>Spiralia</taxon>
        <taxon>Gnathifera</taxon>
        <taxon>Rotifera</taxon>
        <taxon>Eurotatoria</taxon>
        <taxon>Bdelloidea</taxon>
        <taxon>Philodinida</taxon>
        <taxon>Philodinidae</taxon>
        <taxon>Rotaria</taxon>
    </lineage>
</organism>
<reference evidence="2" key="1">
    <citation type="submission" date="2021-02" db="EMBL/GenBank/DDBJ databases">
        <authorList>
            <person name="Nowell W R."/>
        </authorList>
    </citation>
    <scope>NUCLEOTIDE SEQUENCE</scope>
</reference>
<evidence type="ECO:0000256" key="1">
    <source>
        <dbReference type="SAM" id="MobiDB-lite"/>
    </source>
</evidence>
<dbReference type="Proteomes" id="UP000681967">
    <property type="component" value="Unassembled WGS sequence"/>
</dbReference>
<name>A0A8S3AB67_9BILA</name>
<evidence type="ECO:0000313" key="4">
    <source>
        <dbReference type="EMBL" id="CAF4971833.1"/>
    </source>
</evidence>
<proteinExistence type="predicted"/>
<evidence type="ECO:0000313" key="3">
    <source>
        <dbReference type="EMBL" id="CAF4902281.1"/>
    </source>
</evidence>
<accession>A0A8S3AB67</accession>
<dbReference type="EMBL" id="CAJOBH010121564">
    <property type="protein sequence ID" value="CAF4713882.1"/>
    <property type="molecule type" value="Genomic_DNA"/>
</dbReference>
<dbReference type="Proteomes" id="UP000676336">
    <property type="component" value="Unassembled WGS sequence"/>
</dbReference>
<protein>
    <submittedName>
        <fullName evidence="2">Uncharacterized protein</fullName>
    </submittedName>
</protein>
<feature type="region of interest" description="Disordered" evidence="1">
    <location>
        <begin position="29"/>
        <end position="73"/>
    </location>
</feature>
<evidence type="ECO:0000313" key="2">
    <source>
        <dbReference type="EMBL" id="CAF4713882.1"/>
    </source>
</evidence>
<evidence type="ECO:0000313" key="5">
    <source>
        <dbReference type="Proteomes" id="UP000681967"/>
    </source>
</evidence>
<sequence>MVYAKRQTRVKRTKVVPIAEPVRVTRRIIQKQPAQVDTKQRRGRKRKQSISDDTNNNTVALRKKKTIASPPKP</sequence>
<gene>
    <name evidence="2" type="ORF">BYL167_LOCUS44591</name>
    <name evidence="3" type="ORF">GIL414_LOCUS51896</name>
    <name evidence="4" type="ORF">SMN809_LOCUS55207</name>
</gene>
<dbReference type="EMBL" id="CAJOBJ010176493">
    <property type="protein sequence ID" value="CAF4902281.1"/>
    <property type="molecule type" value="Genomic_DNA"/>
</dbReference>
<dbReference type="AlphaFoldDB" id="A0A8S3AB67"/>
<dbReference type="Proteomes" id="UP000681720">
    <property type="component" value="Unassembled WGS sequence"/>
</dbReference>